<dbReference type="EMBL" id="QRDW01000001">
    <property type="protein sequence ID" value="RED54089.1"/>
    <property type="molecule type" value="Genomic_DNA"/>
</dbReference>
<evidence type="ECO:0000256" key="2">
    <source>
        <dbReference type="ARBA" id="ARBA00022989"/>
    </source>
</evidence>
<feature type="transmembrane region" description="Helical" evidence="4">
    <location>
        <begin position="363"/>
        <end position="385"/>
    </location>
</feature>
<keyword evidence="3 4" id="KW-0472">Membrane</keyword>
<reference evidence="6 7" key="1">
    <citation type="submission" date="2018-07" db="EMBL/GenBank/DDBJ databases">
        <title>Genomic Encyclopedia of Type Strains, Phase III (KMG-III): the genomes of soil and plant-associated and newly described type strains.</title>
        <authorList>
            <person name="Whitman W."/>
        </authorList>
    </citation>
    <scope>NUCLEOTIDE SEQUENCE [LARGE SCALE GENOMIC DNA]</scope>
    <source>
        <strain evidence="6 7">CECT 8488</strain>
    </source>
</reference>
<comment type="caution">
    <text evidence="6">The sequence shown here is derived from an EMBL/GenBank/DDBJ whole genome shotgun (WGS) entry which is preliminary data.</text>
</comment>
<dbReference type="Gene3D" id="1.20.1250.20">
    <property type="entry name" value="MFS general substrate transporter like domains"/>
    <property type="match status" value="2"/>
</dbReference>
<feature type="transmembrane region" description="Helical" evidence="4">
    <location>
        <begin position="163"/>
        <end position="183"/>
    </location>
</feature>
<feature type="domain" description="Major facilitator superfamily (MFS) profile" evidence="5">
    <location>
        <begin position="205"/>
        <end position="401"/>
    </location>
</feature>
<gene>
    <name evidence="6" type="ORF">DFP90_101892</name>
</gene>
<feature type="transmembrane region" description="Helical" evidence="4">
    <location>
        <begin position="246"/>
        <end position="266"/>
    </location>
</feature>
<evidence type="ECO:0000256" key="4">
    <source>
        <dbReference type="SAM" id="Phobius"/>
    </source>
</evidence>
<evidence type="ECO:0000313" key="6">
    <source>
        <dbReference type="EMBL" id="RED54089.1"/>
    </source>
</evidence>
<feature type="transmembrane region" description="Helical" evidence="4">
    <location>
        <begin position="130"/>
        <end position="151"/>
    </location>
</feature>
<feature type="transmembrane region" description="Helical" evidence="4">
    <location>
        <begin position="98"/>
        <end position="118"/>
    </location>
</feature>
<dbReference type="SUPFAM" id="SSF103473">
    <property type="entry name" value="MFS general substrate transporter"/>
    <property type="match status" value="1"/>
</dbReference>
<feature type="transmembrane region" description="Helical" evidence="4">
    <location>
        <begin position="74"/>
        <end position="92"/>
    </location>
</feature>
<dbReference type="InterPro" id="IPR036259">
    <property type="entry name" value="MFS_trans_sf"/>
</dbReference>
<protein>
    <submittedName>
        <fullName evidence="6">Nitrate/nitrite transporter NarK</fullName>
    </submittedName>
</protein>
<dbReference type="Proteomes" id="UP000256845">
    <property type="component" value="Unassembled WGS sequence"/>
</dbReference>
<dbReference type="PANTHER" id="PTHR23521">
    <property type="entry name" value="TRANSPORTER MFS SUPERFAMILY"/>
    <property type="match status" value="1"/>
</dbReference>
<dbReference type="Pfam" id="PF07690">
    <property type="entry name" value="MFS_1"/>
    <property type="match status" value="1"/>
</dbReference>
<dbReference type="GO" id="GO:0022857">
    <property type="term" value="F:transmembrane transporter activity"/>
    <property type="evidence" value="ECO:0007669"/>
    <property type="project" value="InterPro"/>
</dbReference>
<dbReference type="AlphaFoldDB" id="A0A3D9HXE5"/>
<dbReference type="InterPro" id="IPR020846">
    <property type="entry name" value="MFS_dom"/>
</dbReference>
<dbReference type="OrthoDB" id="9781976at2"/>
<feature type="transmembrane region" description="Helical" evidence="4">
    <location>
        <begin position="50"/>
        <end position="67"/>
    </location>
</feature>
<evidence type="ECO:0000313" key="7">
    <source>
        <dbReference type="Proteomes" id="UP000256845"/>
    </source>
</evidence>
<feature type="transmembrane region" description="Helical" evidence="4">
    <location>
        <begin position="211"/>
        <end position="234"/>
    </location>
</feature>
<feature type="transmembrane region" description="Helical" evidence="4">
    <location>
        <begin position="339"/>
        <end position="357"/>
    </location>
</feature>
<dbReference type="PANTHER" id="PTHR23521:SF3">
    <property type="entry name" value="MFS TRANSPORTER"/>
    <property type="match status" value="1"/>
</dbReference>
<dbReference type="PROSITE" id="PS50850">
    <property type="entry name" value="MFS"/>
    <property type="match status" value="1"/>
</dbReference>
<accession>A0A3D9HXE5</accession>
<evidence type="ECO:0000256" key="1">
    <source>
        <dbReference type="ARBA" id="ARBA00022692"/>
    </source>
</evidence>
<keyword evidence="7" id="KW-1185">Reference proteome</keyword>
<organism evidence="6 7">
    <name type="scientific">Aestuariispira insulae</name>
    <dbReference type="NCBI Taxonomy" id="1461337"/>
    <lineage>
        <taxon>Bacteria</taxon>
        <taxon>Pseudomonadati</taxon>
        <taxon>Pseudomonadota</taxon>
        <taxon>Alphaproteobacteria</taxon>
        <taxon>Rhodospirillales</taxon>
        <taxon>Kiloniellaceae</taxon>
        <taxon>Aestuariispira</taxon>
    </lineage>
</organism>
<keyword evidence="2 4" id="KW-1133">Transmembrane helix</keyword>
<keyword evidence="1 4" id="KW-0812">Transmembrane</keyword>
<proteinExistence type="predicted"/>
<name>A0A3D9HXE5_9PROT</name>
<evidence type="ECO:0000256" key="3">
    <source>
        <dbReference type="ARBA" id="ARBA00023136"/>
    </source>
</evidence>
<dbReference type="RefSeq" id="WP_115935173.1">
    <property type="nucleotide sequence ID" value="NZ_QRDW01000001.1"/>
</dbReference>
<dbReference type="InterPro" id="IPR011701">
    <property type="entry name" value="MFS"/>
</dbReference>
<evidence type="ECO:0000259" key="5">
    <source>
        <dbReference type="PROSITE" id="PS50850"/>
    </source>
</evidence>
<sequence>MSLKWRSISILVLCEVLAMTLWFSSSATIPALRAEFALTDLQASLISSSVNVGFVVGTILSAMLGLADRLNLKWFFAVSTFVAAAANSLILMVDPTSILLPLLRFLVGICMAGIYPVGMKMASSWAKADMGLLVGILVAALTFGSAAPHMIDAFGGLDWRLTIAAASVAAGTGALLIAAFALGPNMGRTPPFKLTHMFDAWKNRPLRYANLGYFGHMWELYAMWAWIGVFLQASFALNPGGPEAAFWARIASFAIIAAGALGSLYGGYFADRMGRTTLTIGALSISGSCALAAGFLFGASPWLLVSLCLVWGISIVADSAQFSASVIELSDPTLTGTMVTIQTCIGFLLTIITIHMIPPLVAWVGWSFAFMPLVIGPVIGVVAMARLRAMPESLKLAHGRR</sequence>
<dbReference type="GO" id="GO:0005886">
    <property type="term" value="C:plasma membrane"/>
    <property type="evidence" value="ECO:0007669"/>
    <property type="project" value="TreeGrafter"/>
</dbReference>